<evidence type="ECO:0000256" key="2">
    <source>
        <dbReference type="SAM" id="Phobius"/>
    </source>
</evidence>
<sequence>MGSRKGGAVASGRTAGQARWGLRTAAVLVLALLIQAGWVIRPAWACGCGAMVPADQATLRVGEETSAVSWDGVTERIIMRLSVSGDAAEAAWIMPVPSRATLDLGDAQLFDRLERVVEPVEKTRNYFWPRDGDWPFTGGGGDGDSSRSGSGAAPGAPPVDVLASGTLGPFEFAQLAATDPNALAAWLGDNGFRMPDGMAESLRPYVEQRWEYVAVRLTPAAAGERDAARGPGHKQTLGGELDPLQLTFASDRLVYPMRLSQRATSGQTLNLFVFAPHRVEAVADIGGGGKTELLYAGRPDPEHVGWPGTPGSASYLTAMTRPLPKPSTITADFEFRAAPSDKRFQRVDYTDELLTVGGVPVWLVVVFGPLLALGVGLVVWARRKHERRMAAYPPPPPLRPL</sequence>
<dbReference type="Proteomes" id="UP001551482">
    <property type="component" value="Unassembled WGS sequence"/>
</dbReference>
<dbReference type="EMBL" id="JBEZFP010000123">
    <property type="protein sequence ID" value="MEU8138434.1"/>
    <property type="molecule type" value="Genomic_DNA"/>
</dbReference>
<protein>
    <submittedName>
        <fullName evidence="3">DUF2330 domain-containing protein</fullName>
    </submittedName>
</protein>
<gene>
    <name evidence="3" type="ORF">AB0C36_33670</name>
</gene>
<reference evidence="3 4" key="1">
    <citation type="submission" date="2024-06" db="EMBL/GenBank/DDBJ databases">
        <title>The Natural Products Discovery Center: Release of the First 8490 Sequenced Strains for Exploring Actinobacteria Biosynthetic Diversity.</title>
        <authorList>
            <person name="Kalkreuter E."/>
            <person name="Kautsar S.A."/>
            <person name="Yang D."/>
            <person name="Bader C.D."/>
            <person name="Teijaro C.N."/>
            <person name="Fluegel L."/>
            <person name="Davis C.M."/>
            <person name="Simpson J.R."/>
            <person name="Lauterbach L."/>
            <person name="Steele A.D."/>
            <person name="Gui C."/>
            <person name="Meng S."/>
            <person name="Li G."/>
            <person name="Viehrig K."/>
            <person name="Ye F."/>
            <person name="Su P."/>
            <person name="Kiefer A.F."/>
            <person name="Nichols A."/>
            <person name="Cepeda A.J."/>
            <person name="Yan W."/>
            <person name="Fan B."/>
            <person name="Jiang Y."/>
            <person name="Adhikari A."/>
            <person name="Zheng C.-J."/>
            <person name="Schuster L."/>
            <person name="Cowan T.M."/>
            <person name="Smanski M.J."/>
            <person name="Chevrette M.G."/>
            <person name="De Carvalho L.P.S."/>
            <person name="Shen B."/>
        </authorList>
    </citation>
    <scope>NUCLEOTIDE SEQUENCE [LARGE SCALE GENOMIC DNA]</scope>
    <source>
        <strain evidence="3 4">NPDC048946</strain>
    </source>
</reference>
<proteinExistence type="predicted"/>
<feature type="region of interest" description="Disordered" evidence="1">
    <location>
        <begin position="133"/>
        <end position="160"/>
    </location>
</feature>
<organism evidence="3 4">
    <name type="scientific">Streptodolium elevatio</name>
    <dbReference type="NCBI Taxonomy" id="3157996"/>
    <lineage>
        <taxon>Bacteria</taxon>
        <taxon>Bacillati</taxon>
        <taxon>Actinomycetota</taxon>
        <taxon>Actinomycetes</taxon>
        <taxon>Kitasatosporales</taxon>
        <taxon>Streptomycetaceae</taxon>
        <taxon>Streptodolium</taxon>
    </lineage>
</organism>
<evidence type="ECO:0000256" key="1">
    <source>
        <dbReference type="SAM" id="MobiDB-lite"/>
    </source>
</evidence>
<keyword evidence="2" id="KW-0472">Membrane</keyword>
<feature type="transmembrane region" description="Helical" evidence="2">
    <location>
        <begin position="359"/>
        <end position="380"/>
    </location>
</feature>
<accession>A0ABV3DRQ9</accession>
<dbReference type="Pfam" id="PF10092">
    <property type="entry name" value="DUF2330"/>
    <property type="match status" value="1"/>
</dbReference>
<dbReference type="RefSeq" id="WP_358361795.1">
    <property type="nucleotide sequence ID" value="NZ_JBEZFP010000123.1"/>
</dbReference>
<keyword evidence="4" id="KW-1185">Reference proteome</keyword>
<dbReference type="InterPro" id="IPR019283">
    <property type="entry name" value="DUF2330"/>
</dbReference>
<keyword evidence="2" id="KW-0812">Transmembrane</keyword>
<name>A0ABV3DRQ9_9ACTN</name>
<feature type="transmembrane region" description="Helical" evidence="2">
    <location>
        <begin position="20"/>
        <end position="40"/>
    </location>
</feature>
<keyword evidence="2" id="KW-1133">Transmembrane helix</keyword>
<evidence type="ECO:0000313" key="4">
    <source>
        <dbReference type="Proteomes" id="UP001551482"/>
    </source>
</evidence>
<evidence type="ECO:0000313" key="3">
    <source>
        <dbReference type="EMBL" id="MEU8138434.1"/>
    </source>
</evidence>
<comment type="caution">
    <text evidence="3">The sequence shown here is derived from an EMBL/GenBank/DDBJ whole genome shotgun (WGS) entry which is preliminary data.</text>
</comment>